<accession>A1ZW78</accession>
<name>A1ZW78_MICM2</name>
<organism evidence="2 3">
    <name type="scientific">Microscilla marina ATCC 23134</name>
    <dbReference type="NCBI Taxonomy" id="313606"/>
    <lineage>
        <taxon>Bacteria</taxon>
        <taxon>Pseudomonadati</taxon>
        <taxon>Bacteroidota</taxon>
        <taxon>Cytophagia</taxon>
        <taxon>Cytophagales</taxon>
        <taxon>Microscillaceae</taxon>
        <taxon>Microscilla</taxon>
    </lineage>
</organism>
<evidence type="ECO:0000313" key="2">
    <source>
        <dbReference type="EMBL" id="EAY25316.1"/>
    </source>
</evidence>
<keyword evidence="1" id="KW-0472">Membrane</keyword>
<keyword evidence="1" id="KW-0812">Transmembrane</keyword>
<comment type="caution">
    <text evidence="2">The sequence shown here is derived from an EMBL/GenBank/DDBJ whole genome shotgun (WGS) entry which is preliminary data.</text>
</comment>
<reference evidence="2 3" key="1">
    <citation type="submission" date="2007-01" db="EMBL/GenBank/DDBJ databases">
        <authorList>
            <person name="Haygood M."/>
            <person name="Podell S."/>
            <person name="Anderson C."/>
            <person name="Hopkinson B."/>
            <person name="Roe K."/>
            <person name="Barbeau K."/>
            <person name="Gaasterland T."/>
            <person name="Ferriera S."/>
            <person name="Johnson J."/>
            <person name="Kravitz S."/>
            <person name="Beeson K."/>
            <person name="Sutton G."/>
            <person name="Rogers Y.-H."/>
            <person name="Friedman R."/>
            <person name="Frazier M."/>
            <person name="Venter J.C."/>
        </authorList>
    </citation>
    <scope>NUCLEOTIDE SEQUENCE [LARGE SCALE GENOMIC DNA]</scope>
    <source>
        <strain evidence="2 3">ATCC 23134</strain>
    </source>
</reference>
<dbReference type="AlphaFoldDB" id="A1ZW78"/>
<dbReference type="Proteomes" id="UP000004095">
    <property type="component" value="Unassembled WGS sequence"/>
</dbReference>
<dbReference type="EMBL" id="AAWS01000050">
    <property type="protein sequence ID" value="EAY25316.1"/>
    <property type="molecule type" value="Genomic_DNA"/>
</dbReference>
<gene>
    <name evidence="2" type="ORF">M23134_04496</name>
</gene>
<evidence type="ECO:0000313" key="3">
    <source>
        <dbReference type="Proteomes" id="UP000004095"/>
    </source>
</evidence>
<proteinExistence type="predicted"/>
<sequence>MPRKKTGFSTGLILANIAIPINRGLSARGAIMAALPLLLQIVGAIFTGIGILDMAKHFGKYLSQAFPDKTIAGGAKSLARGLAALTIELIFSLLFGGKALLKSAKKGIKTVAKKGVKGAVKAGTKAARKSAVKGIKNTAQNLKDLGGVARDGWGALMKNGKMIFKGAKRGVISGAKTLDDVAKRLAKKFRFKKFKIVIKKRRFQILGEFKFESQSLASLPTNLPKKTPRYLAYVSGQCFGRTRTCTFVEQLLLKRSRLPIPPRSVRLREKNSLLSNPPITFTRDPCSATELRPSIGYIFIGLGRGESNPCTRLYDLRVIRSRLKLTL</sequence>
<keyword evidence="1" id="KW-1133">Transmembrane helix</keyword>
<protein>
    <submittedName>
        <fullName evidence="2">Uncharacterized protein</fullName>
    </submittedName>
</protein>
<feature type="transmembrane region" description="Helical" evidence="1">
    <location>
        <begin position="30"/>
        <end position="52"/>
    </location>
</feature>
<keyword evidence="3" id="KW-1185">Reference proteome</keyword>
<evidence type="ECO:0000256" key="1">
    <source>
        <dbReference type="SAM" id="Phobius"/>
    </source>
</evidence>
<feature type="transmembrane region" description="Helical" evidence="1">
    <location>
        <begin position="82"/>
        <end position="101"/>
    </location>
</feature>
<dbReference type="eggNOG" id="COG3064">
    <property type="taxonomic scope" value="Bacteria"/>
</dbReference>